<dbReference type="PANTHER" id="PTHR45947">
    <property type="entry name" value="SULFOQUINOVOSYL TRANSFERASE SQD2"/>
    <property type="match status" value="1"/>
</dbReference>
<evidence type="ECO:0000259" key="1">
    <source>
        <dbReference type="Pfam" id="PF00534"/>
    </source>
</evidence>
<reference evidence="2 3" key="1">
    <citation type="journal article" date="2015" name="Int. J. Syst. Evol. Microbiol.">
        <title>Carboxylicivirga linearis sp. nov., isolated from a sea cucumber culture pond.</title>
        <authorList>
            <person name="Wang F.Q."/>
            <person name="Zhou Y.X."/>
            <person name="Lin X.Z."/>
            <person name="Chen G.J."/>
            <person name="Du Z.J."/>
        </authorList>
    </citation>
    <scope>NUCLEOTIDE SEQUENCE [LARGE SCALE GENOMIC DNA]</scope>
    <source>
        <strain evidence="2 3">FB218</strain>
    </source>
</reference>
<evidence type="ECO:0000313" key="3">
    <source>
        <dbReference type="Proteomes" id="UP000708576"/>
    </source>
</evidence>
<comment type="caution">
    <text evidence="2">The sequence shown here is derived from an EMBL/GenBank/DDBJ whole genome shotgun (WGS) entry which is preliminary data.</text>
</comment>
<organism evidence="2 3">
    <name type="scientific">Carboxylicivirga linearis</name>
    <dbReference type="NCBI Taxonomy" id="1628157"/>
    <lineage>
        <taxon>Bacteria</taxon>
        <taxon>Pseudomonadati</taxon>
        <taxon>Bacteroidota</taxon>
        <taxon>Bacteroidia</taxon>
        <taxon>Marinilabiliales</taxon>
        <taxon>Marinilabiliaceae</taxon>
        <taxon>Carboxylicivirga</taxon>
    </lineage>
</organism>
<name>A0ABS5JUH0_9BACT</name>
<keyword evidence="3" id="KW-1185">Reference proteome</keyword>
<dbReference type="Pfam" id="PF00534">
    <property type="entry name" value="Glycos_transf_1"/>
    <property type="match status" value="1"/>
</dbReference>
<accession>A0ABS5JUH0</accession>
<dbReference type="PANTHER" id="PTHR45947:SF3">
    <property type="entry name" value="SULFOQUINOVOSYL TRANSFERASE SQD2"/>
    <property type="match status" value="1"/>
</dbReference>
<protein>
    <submittedName>
        <fullName evidence="2">Glycosyltransferase family 4 protein</fullName>
    </submittedName>
</protein>
<dbReference type="SUPFAM" id="SSF53756">
    <property type="entry name" value="UDP-Glycosyltransferase/glycogen phosphorylase"/>
    <property type="match status" value="1"/>
</dbReference>
<dbReference type="RefSeq" id="WP_212215774.1">
    <property type="nucleotide sequence ID" value="NZ_JAGUCO010000005.1"/>
</dbReference>
<gene>
    <name evidence="2" type="ORF">KEM10_09610</name>
</gene>
<sequence length="409" mass="47069">MKRLAIITTHPIQYYAPWFALLANKPDIDVKVFYTWSQSKLDYYDPDFKQKIKWDIPLLEGYSYSFIRNTSKKPGANHFMGIKCPTLISEIKKWQATHVLVFGWNYHAHLKALRYFKGKIPVWFRGDSTLLDYDIKTVQDIIKDKKTKSQISNLKSYIKFKIRKVFLTYIYKHIDLAFYVGKNNKDYYLAHGVSPIQLRHAPHAIDNNRFKDSDANTFALEAQTWRKKLKLKTTDFTIVFSGKFESKKNPLLLLKAVQNINARAGIQAIKLILIGNGILEKELKQLAADDKNIIFLPFQNQSQMPVIYRLGDMYCLPSKGPGETWGLAVNEAMACGKPVVVSNKVGCAKDLINEDTGYLFESDRLSDLMEIIVSIQQHINEFSSTKIVQFVSDWSFKNITKTINAAINE</sequence>
<dbReference type="Gene3D" id="3.40.50.2000">
    <property type="entry name" value="Glycogen Phosphorylase B"/>
    <property type="match status" value="2"/>
</dbReference>
<feature type="domain" description="Glycosyl transferase family 1" evidence="1">
    <location>
        <begin position="223"/>
        <end position="370"/>
    </location>
</feature>
<proteinExistence type="predicted"/>
<dbReference type="Proteomes" id="UP000708576">
    <property type="component" value="Unassembled WGS sequence"/>
</dbReference>
<dbReference type="InterPro" id="IPR050194">
    <property type="entry name" value="Glycosyltransferase_grp1"/>
</dbReference>
<dbReference type="CDD" id="cd03801">
    <property type="entry name" value="GT4_PimA-like"/>
    <property type="match status" value="1"/>
</dbReference>
<dbReference type="InterPro" id="IPR001296">
    <property type="entry name" value="Glyco_trans_1"/>
</dbReference>
<evidence type="ECO:0000313" key="2">
    <source>
        <dbReference type="EMBL" id="MBS2098537.1"/>
    </source>
</evidence>
<dbReference type="EMBL" id="JAGUCO010000005">
    <property type="protein sequence ID" value="MBS2098537.1"/>
    <property type="molecule type" value="Genomic_DNA"/>
</dbReference>